<keyword evidence="3" id="KW-1185">Reference proteome</keyword>
<sequence length="231" mass="26134">MYRLDTSMETHRLTHLARHYSYECKASAQERPYVSRPSRSQQLRNPKLVPKLTSDTPNPLEKKKGVADEELGKLEAERERKRKLEEREDELRLQGLSVPITKAKNQVSYAAQATGIQSRYHATVHLLRVRALSDARGGDTEILLLAEETIPHPLDDSISVMRSQNDGMVGGGIGEIRVRDRHSRRAGLIEAETITTPRAAVIEAVVMEGRDGHRPERHPVRLTKRRPESEA</sequence>
<dbReference type="Pfam" id="PF13917">
    <property type="entry name" value="zf-CCHC_3"/>
    <property type="match status" value="1"/>
</dbReference>
<dbReference type="AlphaFoldDB" id="A0A2H2ZBA6"/>
<dbReference type="EMBL" id="LFMI01000523">
    <property type="protein sequence ID" value="OTA04553.1"/>
    <property type="molecule type" value="Genomic_DNA"/>
</dbReference>
<proteinExistence type="predicted"/>
<organism evidence="2 3">
    <name type="scientific">Trichoderma parareesei</name>
    <name type="common">Filamentous fungus</name>
    <dbReference type="NCBI Taxonomy" id="858221"/>
    <lineage>
        <taxon>Eukaryota</taxon>
        <taxon>Fungi</taxon>
        <taxon>Dikarya</taxon>
        <taxon>Ascomycota</taxon>
        <taxon>Pezizomycotina</taxon>
        <taxon>Sordariomycetes</taxon>
        <taxon>Hypocreomycetidae</taxon>
        <taxon>Hypocreales</taxon>
        <taxon>Hypocreaceae</taxon>
        <taxon>Trichoderma</taxon>
    </lineage>
</organism>
<gene>
    <name evidence="2" type="ORF">A9Z42_0051410</name>
</gene>
<protein>
    <submittedName>
        <fullName evidence="2">Uncharacterized protein</fullName>
    </submittedName>
</protein>
<feature type="region of interest" description="Disordered" evidence="1">
    <location>
        <begin position="27"/>
        <end position="74"/>
    </location>
</feature>
<name>A0A2H2ZBA6_TRIPA</name>
<feature type="region of interest" description="Disordered" evidence="1">
    <location>
        <begin position="210"/>
        <end position="231"/>
    </location>
</feature>
<reference evidence="2 3" key="1">
    <citation type="journal article" date="2015" name="Genome Announc.">
        <title>Genome sequence and annotation of Trichoderma parareesei, the ancestor of the cellulase producer Trichoderma reesei.</title>
        <authorList>
            <person name="Yang D."/>
            <person name="Pomraning K."/>
            <person name="Kopchinskiy A."/>
            <person name="Karimi Aghcheh R."/>
            <person name="Atanasova L."/>
            <person name="Chenthamara K."/>
            <person name="Baker S.E."/>
            <person name="Zhang R."/>
            <person name="Shen Q."/>
            <person name="Freitag M."/>
            <person name="Kubicek C.P."/>
            <person name="Druzhinina I.S."/>
        </authorList>
    </citation>
    <scope>NUCLEOTIDE SEQUENCE [LARGE SCALE GENOMIC DNA]</scope>
    <source>
        <strain evidence="2 3">CBS 125925</strain>
    </source>
</reference>
<evidence type="ECO:0000313" key="2">
    <source>
        <dbReference type="EMBL" id="OTA04553.1"/>
    </source>
</evidence>
<dbReference type="OrthoDB" id="437973at2759"/>
<feature type="compositionally biased region" description="Basic and acidic residues" evidence="1">
    <location>
        <begin position="60"/>
        <end position="74"/>
    </location>
</feature>
<dbReference type="Proteomes" id="UP000219286">
    <property type="component" value="Unassembled WGS sequence"/>
</dbReference>
<evidence type="ECO:0000256" key="1">
    <source>
        <dbReference type="SAM" id="MobiDB-lite"/>
    </source>
</evidence>
<evidence type="ECO:0000313" key="3">
    <source>
        <dbReference type="Proteomes" id="UP000219286"/>
    </source>
</evidence>
<accession>A0A2H2ZBA6</accession>
<comment type="caution">
    <text evidence="2">The sequence shown here is derived from an EMBL/GenBank/DDBJ whole genome shotgun (WGS) entry which is preliminary data.</text>
</comment>